<accession>A0A066VAE5</accession>
<dbReference type="AlphaFoldDB" id="A0A066VAE5"/>
<gene>
    <name evidence="1" type="ORF">K437DRAFT_42178</name>
</gene>
<dbReference type="Proteomes" id="UP000027361">
    <property type="component" value="Unassembled WGS sequence"/>
</dbReference>
<dbReference type="GeneID" id="25267458"/>
<proteinExistence type="predicted"/>
<sequence>MSLVPRKIANGWLSALQLTAKQVQAAFISGLGIIPCTIHSSLCGRGAFWSTSIHSDLSDGNESRAHFQGANMTLRRGMQHDAVGDQIEICPVARHDSHDLHCSQDHLR</sequence>
<dbReference type="RefSeq" id="XP_013240323.1">
    <property type="nucleotide sequence ID" value="XM_013384869.1"/>
</dbReference>
<evidence type="ECO:0000313" key="2">
    <source>
        <dbReference type="Proteomes" id="UP000027361"/>
    </source>
</evidence>
<name>A0A066VAE5_TILAU</name>
<dbReference type="EMBL" id="JMSN01000143">
    <property type="protein sequence ID" value="KDN37258.1"/>
    <property type="molecule type" value="Genomic_DNA"/>
</dbReference>
<dbReference type="HOGENOM" id="CLU_2198819_0_0_1"/>
<organism evidence="1 2">
    <name type="scientific">Tilletiaria anomala (strain ATCC 24038 / CBS 436.72 / UBC 951)</name>
    <dbReference type="NCBI Taxonomy" id="1037660"/>
    <lineage>
        <taxon>Eukaryota</taxon>
        <taxon>Fungi</taxon>
        <taxon>Dikarya</taxon>
        <taxon>Basidiomycota</taxon>
        <taxon>Ustilaginomycotina</taxon>
        <taxon>Exobasidiomycetes</taxon>
        <taxon>Georgefischeriales</taxon>
        <taxon>Tilletiariaceae</taxon>
        <taxon>Tilletiaria</taxon>
    </lineage>
</organism>
<reference evidence="1 2" key="1">
    <citation type="submission" date="2014-05" db="EMBL/GenBank/DDBJ databases">
        <title>Draft genome sequence of a rare smut relative, Tilletiaria anomala UBC 951.</title>
        <authorList>
            <consortium name="DOE Joint Genome Institute"/>
            <person name="Toome M."/>
            <person name="Kuo A."/>
            <person name="Henrissat B."/>
            <person name="Lipzen A."/>
            <person name="Tritt A."/>
            <person name="Yoshinaga Y."/>
            <person name="Zane M."/>
            <person name="Barry K."/>
            <person name="Grigoriev I.V."/>
            <person name="Spatafora J.W."/>
            <person name="Aimea M.C."/>
        </authorList>
    </citation>
    <scope>NUCLEOTIDE SEQUENCE [LARGE SCALE GENOMIC DNA]</scope>
    <source>
        <strain evidence="1 2">UBC 951</strain>
    </source>
</reference>
<comment type="caution">
    <text evidence="1">The sequence shown here is derived from an EMBL/GenBank/DDBJ whole genome shotgun (WGS) entry which is preliminary data.</text>
</comment>
<protein>
    <submittedName>
        <fullName evidence="1">Uncharacterized protein</fullName>
    </submittedName>
</protein>
<dbReference type="InParanoid" id="A0A066VAE5"/>
<evidence type="ECO:0000313" key="1">
    <source>
        <dbReference type="EMBL" id="KDN37258.1"/>
    </source>
</evidence>
<keyword evidence="2" id="KW-1185">Reference proteome</keyword>